<dbReference type="OrthoDB" id="343966at2759"/>
<keyword evidence="1" id="KW-0812">Transmembrane</keyword>
<reference evidence="2" key="1">
    <citation type="submission" date="2008-06" db="EMBL/GenBank/DDBJ databases">
        <authorList>
            <person name="Lorenzi H."/>
            <person name="Inman J."/>
            <person name="Miller J."/>
            <person name="Schobel S."/>
            <person name="Amedeo P."/>
            <person name="Caler E.V."/>
            <person name="da Silva J."/>
        </authorList>
    </citation>
    <scope>NUCLEOTIDE SEQUENCE [LARGE SCALE GENOMIC DNA]</scope>
    <source>
        <strain evidence="2">RN66</strain>
    </source>
</reference>
<dbReference type="OMA" id="HHINSFM"/>
<keyword evidence="1" id="KW-1133">Transmembrane helix</keyword>
<evidence type="ECO:0008006" key="4">
    <source>
        <dbReference type="Google" id="ProtNLM"/>
    </source>
</evidence>
<dbReference type="VEuPathDB" id="CryptoDB:CMU_023370"/>
<dbReference type="EMBL" id="DS989727">
    <property type="protein sequence ID" value="EEA05332.1"/>
    <property type="molecule type" value="Genomic_DNA"/>
</dbReference>
<evidence type="ECO:0000313" key="2">
    <source>
        <dbReference type="EMBL" id="EEA05332.1"/>
    </source>
</evidence>
<evidence type="ECO:0000256" key="1">
    <source>
        <dbReference type="SAM" id="Phobius"/>
    </source>
</evidence>
<proteinExistence type="predicted"/>
<organism evidence="2 3">
    <name type="scientific">Cryptosporidium muris (strain RN66)</name>
    <dbReference type="NCBI Taxonomy" id="441375"/>
    <lineage>
        <taxon>Eukaryota</taxon>
        <taxon>Sar</taxon>
        <taxon>Alveolata</taxon>
        <taxon>Apicomplexa</taxon>
        <taxon>Conoidasida</taxon>
        <taxon>Coccidia</taxon>
        <taxon>Eucoccidiorida</taxon>
        <taxon>Eimeriorina</taxon>
        <taxon>Cryptosporidiidae</taxon>
        <taxon>Cryptosporidium</taxon>
    </lineage>
</organism>
<gene>
    <name evidence="2" type="ORF">CMU_023370</name>
</gene>
<keyword evidence="3" id="KW-1185">Reference proteome</keyword>
<sequence length="307" mass="34189">MHNKLSILTFLIGFLVNKAFGFANILSGAFLATYSIIHTIQGMYVNIHHLSNSFDLSLQAYQSTHLYNPELGTENLIPNLPESTYHGLMHPSVMYLHPTLPHQHHINSFMHHMHGSSDNLNYNMDLKSHHDQNLEINGNNNYQHDGHLGTYHGILGSINNGPLSTSEFHRNIFHNVHSDTGTNADSVSISNTPNMATPISHNSIINSYVVSILSKNDLHNIISSDYTHSLIVHNGQSLQDNGANSGMEAATANSNPGNQPNQSMEFIEVFNYVTPFIFLTSGITSLSIGLLTLHTKKSRKRKLYLVR</sequence>
<evidence type="ECO:0000313" key="3">
    <source>
        <dbReference type="Proteomes" id="UP000001460"/>
    </source>
</evidence>
<accession>B6ABX9</accession>
<protein>
    <recommendedName>
        <fullName evidence="4">Transmembrane protein</fullName>
    </recommendedName>
</protein>
<dbReference type="GeneID" id="6994770"/>
<dbReference type="RefSeq" id="XP_002139681.1">
    <property type="nucleotide sequence ID" value="XM_002139645.1"/>
</dbReference>
<feature type="transmembrane region" description="Helical" evidence="1">
    <location>
        <begin position="269"/>
        <end position="293"/>
    </location>
</feature>
<dbReference type="AlphaFoldDB" id="B6ABX9"/>
<keyword evidence="1" id="KW-0472">Membrane</keyword>
<name>B6ABX9_CRYMR</name>
<dbReference type="Proteomes" id="UP000001460">
    <property type="component" value="Unassembled WGS sequence"/>
</dbReference>